<proteinExistence type="predicted"/>
<evidence type="ECO:0000256" key="1">
    <source>
        <dbReference type="SAM" id="MobiDB-lite"/>
    </source>
</evidence>
<dbReference type="RefSeq" id="WP_378614314.1">
    <property type="nucleotide sequence ID" value="NZ_JBHSAX010000017.1"/>
</dbReference>
<name>A0ABV8DWZ9_9NOCA</name>
<organism evidence="2 3">
    <name type="scientific">Nocardia jiangsuensis</name>
    <dbReference type="NCBI Taxonomy" id="1691563"/>
    <lineage>
        <taxon>Bacteria</taxon>
        <taxon>Bacillati</taxon>
        <taxon>Actinomycetota</taxon>
        <taxon>Actinomycetes</taxon>
        <taxon>Mycobacteriales</taxon>
        <taxon>Nocardiaceae</taxon>
        <taxon>Nocardia</taxon>
    </lineage>
</organism>
<gene>
    <name evidence="2" type="ORF">ACFO0B_21470</name>
</gene>
<dbReference type="Proteomes" id="UP001595696">
    <property type="component" value="Unassembled WGS sequence"/>
</dbReference>
<evidence type="ECO:0008006" key="4">
    <source>
        <dbReference type="Google" id="ProtNLM"/>
    </source>
</evidence>
<evidence type="ECO:0000313" key="3">
    <source>
        <dbReference type="Proteomes" id="UP001595696"/>
    </source>
</evidence>
<protein>
    <recommendedName>
        <fullName evidence="4">YbaB/EbfC DNA-binding family protein</fullName>
    </recommendedName>
</protein>
<feature type="compositionally biased region" description="Basic and acidic residues" evidence="1">
    <location>
        <begin position="105"/>
        <end position="114"/>
    </location>
</feature>
<dbReference type="EMBL" id="JBHSAX010000017">
    <property type="protein sequence ID" value="MFC3964561.1"/>
    <property type="molecule type" value="Genomic_DNA"/>
</dbReference>
<evidence type="ECO:0000313" key="2">
    <source>
        <dbReference type="EMBL" id="MFC3964561.1"/>
    </source>
</evidence>
<comment type="caution">
    <text evidence="2">The sequence shown here is derived from an EMBL/GenBank/DDBJ whole genome shotgun (WGS) entry which is preliminary data.</text>
</comment>
<feature type="region of interest" description="Disordered" evidence="1">
    <location>
        <begin position="85"/>
        <end position="114"/>
    </location>
</feature>
<sequence length="114" mass="12511">MSDAEQVLPAEWSAVSHSGAIVVRTTEQGLPIGLTVEAAELKRNPAELAAEIMRLCRRSADHAGLARRAQLQQAGLAPEMLALTGLPTPEEVARREQAEEEEFDMEPRSWLRPV</sequence>
<accession>A0ABV8DWZ9</accession>
<keyword evidence="3" id="KW-1185">Reference proteome</keyword>
<reference evidence="3" key="1">
    <citation type="journal article" date="2019" name="Int. J. Syst. Evol. Microbiol.">
        <title>The Global Catalogue of Microorganisms (GCM) 10K type strain sequencing project: providing services to taxonomists for standard genome sequencing and annotation.</title>
        <authorList>
            <consortium name="The Broad Institute Genomics Platform"/>
            <consortium name="The Broad Institute Genome Sequencing Center for Infectious Disease"/>
            <person name="Wu L."/>
            <person name="Ma J."/>
        </authorList>
    </citation>
    <scope>NUCLEOTIDE SEQUENCE [LARGE SCALE GENOMIC DNA]</scope>
    <source>
        <strain evidence="3">CGMCC 4.7330</strain>
    </source>
</reference>